<reference evidence="1 2" key="1">
    <citation type="submission" date="2014-04" db="EMBL/GenBank/DDBJ databases">
        <authorList>
            <consortium name="DOE Joint Genome Institute"/>
            <person name="Kuo A."/>
            <person name="Tarkka M."/>
            <person name="Buscot F."/>
            <person name="Kohler A."/>
            <person name="Nagy L.G."/>
            <person name="Floudas D."/>
            <person name="Copeland A."/>
            <person name="Barry K.W."/>
            <person name="Cichocki N."/>
            <person name="Veneault-Fourrey C."/>
            <person name="LaButti K."/>
            <person name="Lindquist E.A."/>
            <person name="Lipzen A."/>
            <person name="Lundell T."/>
            <person name="Morin E."/>
            <person name="Murat C."/>
            <person name="Sun H."/>
            <person name="Tunlid A."/>
            <person name="Henrissat B."/>
            <person name="Grigoriev I.V."/>
            <person name="Hibbett D.S."/>
            <person name="Martin F."/>
            <person name="Nordberg H.P."/>
            <person name="Cantor M.N."/>
            <person name="Hua S.X."/>
        </authorList>
    </citation>
    <scope>NUCLEOTIDE SEQUENCE [LARGE SCALE GENOMIC DNA]</scope>
    <source>
        <strain evidence="1 2">F 1598</strain>
    </source>
</reference>
<dbReference type="Proteomes" id="UP000054166">
    <property type="component" value="Unassembled WGS sequence"/>
</dbReference>
<dbReference type="AlphaFoldDB" id="A0A0C3G5X5"/>
<dbReference type="STRING" id="765440.A0A0C3G5X5"/>
<dbReference type="GO" id="GO:0008757">
    <property type="term" value="F:S-adenosylmethionine-dependent methyltransferase activity"/>
    <property type="evidence" value="ECO:0007669"/>
    <property type="project" value="UniProtKB-ARBA"/>
</dbReference>
<dbReference type="InterPro" id="IPR019410">
    <property type="entry name" value="Methyltransf_16"/>
</dbReference>
<dbReference type="InterPro" id="IPR029063">
    <property type="entry name" value="SAM-dependent_MTases_sf"/>
</dbReference>
<sequence>MVDESVEDILSGSLESLGDAPVTDCDSIRYGFLNLSVARKANTLLADRLFSPSLLLAEQIERGLVPATGCSVVELGAGCALPSLLMATLAEHPSVIVVTDHPDKTIFENLERNVNQNRHLFRSGCSVHCQGYEWGQDVGGLLRLLPLNDTQPRGFYVVIMSDLLHFDSSHDLLLLSLKSLLSKAATSRVYVAAGNYT</sequence>
<reference evidence="2" key="2">
    <citation type="submission" date="2015-01" db="EMBL/GenBank/DDBJ databases">
        <title>Evolutionary Origins and Diversification of the Mycorrhizal Mutualists.</title>
        <authorList>
            <consortium name="DOE Joint Genome Institute"/>
            <consortium name="Mycorrhizal Genomics Consortium"/>
            <person name="Kohler A."/>
            <person name="Kuo A."/>
            <person name="Nagy L.G."/>
            <person name="Floudas D."/>
            <person name="Copeland A."/>
            <person name="Barry K.W."/>
            <person name="Cichocki N."/>
            <person name="Veneault-Fourrey C."/>
            <person name="LaButti K."/>
            <person name="Lindquist E.A."/>
            <person name="Lipzen A."/>
            <person name="Lundell T."/>
            <person name="Morin E."/>
            <person name="Murat C."/>
            <person name="Riley R."/>
            <person name="Ohm R."/>
            <person name="Sun H."/>
            <person name="Tunlid A."/>
            <person name="Henrissat B."/>
            <person name="Grigoriev I.V."/>
            <person name="Hibbett D.S."/>
            <person name="Martin F."/>
        </authorList>
    </citation>
    <scope>NUCLEOTIDE SEQUENCE [LARGE SCALE GENOMIC DNA]</scope>
    <source>
        <strain evidence="2">F 1598</strain>
    </source>
</reference>
<proteinExistence type="predicted"/>
<accession>A0A0C3G5X5</accession>
<dbReference type="Pfam" id="PF10294">
    <property type="entry name" value="Methyltransf_16"/>
    <property type="match status" value="1"/>
</dbReference>
<dbReference type="Gene3D" id="3.40.50.150">
    <property type="entry name" value="Vaccinia Virus protein VP39"/>
    <property type="match status" value="1"/>
</dbReference>
<dbReference type="OrthoDB" id="46564at2759"/>
<organism evidence="1 2">
    <name type="scientific">Piloderma croceum (strain F 1598)</name>
    <dbReference type="NCBI Taxonomy" id="765440"/>
    <lineage>
        <taxon>Eukaryota</taxon>
        <taxon>Fungi</taxon>
        <taxon>Dikarya</taxon>
        <taxon>Basidiomycota</taxon>
        <taxon>Agaricomycotina</taxon>
        <taxon>Agaricomycetes</taxon>
        <taxon>Agaricomycetidae</taxon>
        <taxon>Atheliales</taxon>
        <taxon>Atheliaceae</taxon>
        <taxon>Piloderma</taxon>
    </lineage>
</organism>
<dbReference type="EMBL" id="KN832971">
    <property type="protein sequence ID" value="KIM91615.1"/>
    <property type="molecule type" value="Genomic_DNA"/>
</dbReference>
<keyword evidence="2" id="KW-1185">Reference proteome</keyword>
<protein>
    <submittedName>
        <fullName evidence="1">Uncharacterized protein</fullName>
    </submittedName>
</protein>
<dbReference type="InParanoid" id="A0A0C3G5X5"/>
<name>A0A0C3G5X5_PILCF</name>
<evidence type="ECO:0000313" key="2">
    <source>
        <dbReference type="Proteomes" id="UP000054166"/>
    </source>
</evidence>
<dbReference type="PANTHER" id="PTHR14614">
    <property type="entry name" value="HEPATOCELLULAR CARCINOMA-ASSOCIATED ANTIGEN"/>
    <property type="match status" value="1"/>
</dbReference>
<gene>
    <name evidence="1" type="ORF">PILCRDRAFT_810902</name>
</gene>
<evidence type="ECO:0000313" key="1">
    <source>
        <dbReference type="EMBL" id="KIM91615.1"/>
    </source>
</evidence>
<dbReference type="HOGENOM" id="CLU_032409_3_0_1"/>